<keyword evidence="2" id="KW-0238">DNA-binding</keyword>
<dbReference type="STRING" id="1416806.CAL12_20015"/>
<dbReference type="EMBL" id="CP021108">
    <property type="protein sequence ID" value="ARP84647.1"/>
    <property type="molecule type" value="Genomic_DNA"/>
</dbReference>
<sequence length="220" mass="24651">MPRSALNAEEEAYQHIQRQIVQGAARPGSRLVPEIIAGEIGISRTPVRVALRRLASEGLVTIRTNRSAVVRRLNRREMLEVFQIRSVLEGLALRNAMENMGPVQLHRLDAMLDQLDGTAPAAVDQTSTHREFHEYLCGFCRQPRLQQQIADLHAVVEPYMRLWASEPGRVAVRMREAHQELIDAIRGGDPAHCEATMRKHVMATVSALAPFLPDDDGRAE</sequence>
<dbReference type="SMART" id="SM00895">
    <property type="entry name" value="FCD"/>
    <property type="match status" value="1"/>
</dbReference>
<evidence type="ECO:0000256" key="3">
    <source>
        <dbReference type="ARBA" id="ARBA00023163"/>
    </source>
</evidence>
<gene>
    <name evidence="5" type="ORF">CAL12_20015</name>
</gene>
<evidence type="ECO:0000313" key="5">
    <source>
        <dbReference type="EMBL" id="ARP84647.1"/>
    </source>
</evidence>
<dbReference type="SMART" id="SM00345">
    <property type="entry name" value="HTH_GNTR"/>
    <property type="match status" value="1"/>
</dbReference>
<keyword evidence="1" id="KW-0805">Transcription regulation</keyword>
<dbReference type="GO" id="GO:0003700">
    <property type="term" value="F:DNA-binding transcription factor activity"/>
    <property type="evidence" value="ECO:0007669"/>
    <property type="project" value="InterPro"/>
</dbReference>
<dbReference type="GO" id="GO:0003677">
    <property type="term" value="F:DNA binding"/>
    <property type="evidence" value="ECO:0007669"/>
    <property type="project" value="UniProtKB-KW"/>
</dbReference>
<dbReference type="PANTHER" id="PTHR43537:SF24">
    <property type="entry name" value="GLUCONATE OPERON TRANSCRIPTIONAL REPRESSOR"/>
    <property type="match status" value="1"/>
</dbReference>
<feature type="domain" description="HTH gntR-type" evidence="4">
    <location>
        <begin position="6"/>
        <end position="73"/>
    </location>
</feature>
<dbReference type="KEGG" id="bgv:CAL12_20015"/>
<dbReference type="InterPro" id="IPR011711">
    <property type="entry name" value="GntR_C"/>
</dbReference>
<dbReference type="PROSITE" id="PS50949">
    <property type="entry name" value="HTH_GNTR"/>
    <property type="match status" value="1"/>
</dbReference>
<dbReference type="InterPro" id="IPR000524">
    <property type="entry name" value="Tscrpt_reg_HTH_GntR"/>
</dbReference>
<dbReference type="SUPFAM" id="SSF46785">
    <property type="entry name" value="Winged helix' DNA-binding domain"/>
    <property type="match status" value="1"/>
</dbReference>
<keyword evidence="6" id="KW-1185">Reference proteome</keyword>
<dbReference type="Pfam" id="PF07729">
    <property type="entry name" value="FCD"/>
    <property type="match status" value="1"/>
</dbReference>
<dbReference type="AlphaFoldDB" id="A0A1W6YU85"/>
<evidence type="ECO:0000256" key="2">
    <source>
        <dbReference type="ARBA" id="ARBA00023125"/>
    </source>
</evidence>
<dbReference type="Gene3D" id="1.10.10.10">
    <property type="entry name" value="Winged helix-like DNA-binding domain superfamily/Winged helix DNA-binding domain"/>
    <property type="match status" value="1"/>
</dbReference>
<keyword evidence="3" id="KW-0804">Transcription</keyword>
<dbReference type="SUPFAM" id="SSF48008">
    <property type="entry name" value="GntR ligand-binding domain-like"/>
    <property type="match status" value="1"/>
</dbReference>
<dbReference type="InterPro" id="IPR036388">
    <property type="entry name" value="WH-like_DNA-bd_sf"/>
</dbReference>
<dbReference type="PANTHER" id="PTHR43537">
    <property type="entry name" value="TRANSCRIPTIONAL REGULATOR, GNTR FAMILY"/>
    <property type="match status" value="1"/>
</dbReference>
<accession>A0A1W6YU85</accession>
<proteinExistence type="predicted"/>
<evidence type="ECO:0000256" key="1">
    <source>
        <dbReference type="ARBA" id="ARBA00023015"/>
    </source>
</evidence>
<protein>
    <submittedName>
        <fullName evidence="5">GntR family transcriptional regulator</fullName>
    </submittedName>
</protein>
<dbReference type="InterPro" id="IPR008920">
    <property type="entry name" value="TF_FadR/GntR_C"/>
</dbReference>
<dbReference type="InterPro" id="IPR036390">
    <property type="entry name" value="WH_DNA-bd_sf"/>
</dbReference>
<name>A0A1W6YU85_9BORD</name>
<dbReference type="Pfam" id="PF00392">
    <property type="entry name" value="GntR"/>
    <property type="match status" value="1"/>
</dbReference>
<dbReference type="Gene3D" id="1.20.120.530">
    <property type="entry name" value="GntR ligand-binding domain-like"/>
    <property type="match status" value="1"/>
</dbReference>
<reference evidence="5 6" key="1">
    <citation type="submission" date="2017-05" db="EMBL/GenBank/DDBJ databases">
        <title>Complete and WGS of Bordetella genogroups.</title>
        <authorList>
            <person name="Spilker T."/>
            <person name="LiPuma J."/>
        </authorList>
    </citation>
    <scope>NUCLEOTIDE SEQUENCE [LARGE SCALE GENOMIC DNA]</scope>
    <source>
        <strain evidence="5 6">AU19157</strain>
    </source>
</reference>
<dbReference type="CDD" id="cd07377">
    <property type="entry name" value="WHTH_GntR"/>
    <property type="match status" value="1"/>
</dbReference>
<organism evidence="5 6">
    <name type="scientific">Bordetella genomosp. 8</name>
    <dbReference type="NCBI Taxonomy" id="1416806"/>
    <lineage>
        <taxon>Bacteria</taxon>
        <taxon>Pseudomonadati</taxon>
        <taxon>Pseudomonadota</taxon>
        <taxon>Betaproteobacteria</taxon>
        <taxon>Burkholderiales</taxon>
        <taxon>Alcaligenaceae</taxon>
        <taxon>Bordetella</taxon>
    </lineage>
</organism>
<dbReference type="Proteomes" id="UP000194151">
    <property type="component" value="Chromosome"/>
</dbReference>
<evidence type="ECO:0000259" key="4">
    <source>
        <dbReference type="PROSITE" id="PS50949"/>
    </source>
</evidence>
<evidence type="ECO:0000313" key="6">
    <source>
        <dbReference type="Proteomes" id="UP000194151"/>
    </source>
</evidence>